<feature type="short sequence motif" description="'KMSKS' region" evidence="14">
    <location>
        <begin position="298"/>
        <end position="302"/>
    </location>
</feature>
<dbReference type="InterPro" id="IPR041872">
    <property type="entry name" value="Anticodon_Met"/>
</dbReference>
<dbReference type="FunFam" id="2.40.50.140:FF:000042">
    <property type="entry name" value="Methionine--tRNA ligase"/>
    <property type="match status" value="1"/>
</dbReference>
<sequence length="648" mass="74568">MSNKDTFYVTTPIYYPNDELHIGHTYTTTAADTIAKFKELQGYESELITGSDEHGQKLQKAAQEHGQEPLEYINDIVDTFKDLWSDLEVDYTEFVRTTSDEHKKDVQQIFKKIYDKGDIYKDKYEGYYCTPCETFWKERELDEDGNCPDCNRPVEWMEEESYFFKMSKYEDQLLEFLENNPDFIQPDKRRSEMINFIEDGLEDLCISRTSFDWGVPVPIDDDHVVYVWFDALISYLTGIEYRRNEDKFNDYWPGDVHIVGKDILRFHTVIWPAILMAADLELPDRVFGHGFLLVEGGKMSKSKGNVIDPKKLIEDFGVDAVRYYLLREIAFGTDGSYSTESFIRRINSDLANDLGNLLNRTVAMVDKYFDGEIPANKVETEYDADLEQVAQESFQAVEENMEDLQFSNALEELWTLVRRTNKYIDQTTPWVLAKDEDKRDELGTVLYNLLDNLRRIAIALTSFLPEAPAKMWEQLGIEAELSEQTWEDAKTKGGLKAGTEVQDGEPIFPRIDVEEYYEKLDESDTDNTGDNNEEEDEMSEDYITFDDFGEVDLRVAEIIEAEKIEDSNKLLKLQVDLGDEQRQLVAGISKHYQPDEIIGEQIVIVANMKPAEIFGVKSNGMILAASDDEGNMKLTTVQDSIANGAEVS</sequence>
<keyword evidence="9 14" id="KW-0067">ATP-binding</keyword>
<evidence type="ECO:0000256" key="6">
    <source>
        <dbReference type="ARBA" id="ARBA00022555"/>
    </source>
</evidence>
<reference evidence="17" key="1">
    <citation type="submission" date="2021-01" db="EMBL/GenBank/DDBJ databases">
        <title>Genomic Encyclopedia of Type Strains, Phase IV (KMG-IV): sequencing the most valuable type-strain genomes for metagenomic binning, comparative biology and taxonomic classification.</title>
        <authorList>
            <person name="Goeker M."/>
        </authorList>
    </citation>
    <scope>NUCLEOTIDE SEQUENCE</scope>
    <source>
        <strain evidence="17">DSM 23230</strain>
    </source>
</reference>
<evidence type="ECO:0000256" key="10">
    <source>
        <dbReference type="ARBA" id="ARBA00022884"/>
    </source>
</evidence>
<dbReference type="FunFam" id="2.170.220.10:FF:000002">
    <property type="entry name" value="Methionine--tRNA ligase"/>
    <property type="match status" value="1"/>
</dbReference>
<comment type="similarity">
    <text evidence="3 14">Belongs to the class-I aminoacyl-tRNA synthetase family. MetG type 2A subfamily.</text>
</comment>
<dbReference type="GO" id="GO:0005524">
    <property type="term" value="F:ATP binding"/>
    <property type="evidence" value="ECO:0007669"/>
    <property type="project" value="UniProtKB-UniRule"/>
</dbReference>
<evidence type="ECO:0000256" key="1">
    <source>
        <dbReference type="ARBA" id="ARBA00003314"/>
    </source>
</evidence>
<dbReference type="PROSITE" id="PS00178">
    <property type="entry name" value="AA_TRNA_LIGASE_I"/>
    <property type="match status" value="1"/>
</dbReference>
<dbReference type="CDD" id="cd07957">
    <property type="entry name" value="Anticodon_Ia_Met"/>
    <property type="match status" value="1"/>
</dbReference>
<dbReference type="InterPro" id="IPR015413">
    <property type="entry name" value="Methionyl/Leucyl_tRNA_Synth"/>
</dbReference>
<dbReference type="AlphaFoldDB" id="A0A938XTH0"/>
<dbReference type="InterPro" id="IPR023457">
    <property type="entry name" value="Met-tRNA_synth_2"/>
</dbReference>
<dbReference type="GO" id="GO:0006431">
    <property type="term" value="P:methionyl-tRNA aminoacylation"/>
    <property type="evidence" value="ECO:0007669"/>
    <property type="project" value="UniProtKB-UniRule"/>
</dbReference>
<dbReference type="Gene3D" id="2.170.220.10">
    <property type="match status" value="1"/>
</dbReference>
<dbReference type="EC" id="6.1.1.10" evidence="14"/>
<evidence type="ECO:0000256" key="13">
    <source>
        <dbReference type="ARBA" id="ARBA00047364"/>
    </source>
</evidence>
<dbReference type="Pfam" id="PF19303">
    <property type="entry name" value="Anticodon_3"/>
    <property type="match status" value="1"/>
</dbReference>
<dbReference type="RefSeq" id="WP_204701983.1">
    <property type="nucleotide sequence ID" value="NZ_JAFBDQ010000010.1"/>
</dbReference>
<feature type="compositionally biased region" description="Acidic residues" evidence="15">
    <location>
        <begin position="523"/>
        <end position="538"/>
    </location>
</feature>
<keyword evidence="7 14" id="KW-0436">Ligase</keyword>
<dbReference type="NCBIfam" id="TIGR00399">
    <property type="entry name" value="metG_C_term"/>
    <property type="match status" value="1"/>
</dbReference>
<evidence type="ECO:0000256" key="14">
    <source>
        <dbReference type="HAMAP-Rule" id="MF_01228"/>
    </source>
</evidence>
<evidence type="ECO:0000313" key="18">
    <source>
        <dbReference type="Proteomes" id="UP000774000"/>
    </source>
</evidence>
<feature type="binding site" evidence="14">
    <location>
        <position position="150"/>
    </location>
    <ligand>
        <name>Zn(2+)</name>
        <dbReference type="ChEBI" id="CHEBI:29105"/>
    </ligand>
</feature>
<comment type="subcellular location">
    <subcellularLocation>
        <location evidence="2 14">Cytoplasm</location>
    </subcellularLocation>
</comment>
<dbReference type="GO" id="GO:0046872">
    <property type="term" value="F:metal ion binding"/>
    <property type="evidence" value="ECO:0007669"/>
    <property type="project" value="UniProtKB-KW"/>
</dbReference>
<dbReference type="SUPFAM" id="SSF52374">
    <property type="entry name" value="Nucleotidylyl transferase"/>
    <property type="match status" value="1"/>
</dbReference>
<keyword evidence="6 14" id="KW-0820">tRNA-binding</keyword>
<dbReference type="InterPro" id="IPR012340">
    <property type="entry name" value="NA-bd_OB-fold"/>
</dbReference>
<keyword evidence="8 14" id="KW-0547">Nucleotide-binding</keyword>
<feature type="binding site" evidence="14">
    <location>
        <position position="147"/>
    </location>
    <ligand>
        <name>Zn(2+)</name>
        <dbReference type="ChEBI" id="CHEBI:29105"/>
    </ligand>
</feature>
<dbReference type="PROSITE" id="PS50886">
    <property type="entry name" value="TRBD"/>
    <property type="match status" value="1"/>
</dbReference>
<keyword evidence="14" id="KW-0479">Metal-binding</keyword>
<dbReference type="InterPro" id="IPR009080">
    <property type="entry name" value="tRNAsynth_Ia_anticodon-bd"/>
</dbReference>
<evidence type="ECO:0000256" key="4">
    <source>
        <dbReference type="ARBA" id="ARBA00011738"/>
    </source>
</evidence>
<dbReference type="CDD" id="cd02800">
    <property type="entry name" value="tRNA_bind_EcMetRS_like"/>
    <property type="match status" value="1"/>
</dbReference>
<comment type="caution">
    <text evidence="14">Lacks conserved residue(s) required for the propagation of feature annotation.</text>
</comment>
<dbReference type="PANTHER" id="PTHR43326:SF1">
    <property type="entry name" value="METHIONINE--TRNA LIGASE, MITOCHONDRIAL"/>
    <property type="match status" value="1"/>
</dbReference>
<dbReference type="InterPro" id="IPR033911">
    <property type="entry name" value="MetRS_core"/>
</dbReference>
<dbReference type="InterPro" id="IPR001412">
    <property type="entry name" value="aa-tRNA-synth_I_CS"/>
</dbReference>
<dbReference type="InterPro" id="IPR004495">
    <property type="entry name" value="Met-tRNA-synth_bsu_C"/>
</dbReference>
<keyword evidence="14" id="KW-0862">Zinc</keyword>
<dbReference type="GO" id="GO:0004825">
    <property type="term" value="F:methionine-tRNA ligase activity"/>
    <property type="evidence" value="ECO:0007669"/>
    <property type="project" value="UniProtKB-UniRule"/>
</dbReference>
<evidence type="ECO:0000256" key="11">
    <source>
        <dbReference type="ARBA" id="ARBA00022917"/>
    </source>
</evidence>
<comment type="subunit">
    <text evidence="4 14">Homodimer.</text>
</comment>
<proteinExistence type="inferred from homology"/>
<dbReference type="HAMAP" id="MF_01228">
    <property type="entry name" value="Met_tRNA_synth_type2"/>
    <property type="match status" value="1"/>
</dbReference>
<gene>
    <name evidence="14" type="primary">metG</name>
    <name evidence="17" type="ORF">JOC47_002085</name>
</gene>
<comment type="catalytic activity">
    <reaction evidence="13 14">
        <text>tRNA(Met) + L-methionine + ATP = L-methionyl-tRNA(Met) + AMP + diphosphate</text>
        <dbReference type="Rhea" id="RHEA:13481"/>
        <dbReference type="Rhea" id="RHEA-COMP:9667"/>
        <dbReference type="Rhea" id="RHEA-COMP:9698"/>
        <dbReference type="ChEBI" id="CHEBI:30616"/>
        <dbReference type="ChEBI" id="CHEBI:33019"/>
        <dbReference type="ChEBI" id="CHEBI:57844"/>
        <dbReference type="ChEBI" id="CHEBI:78442"/>
        <dbReference type="ChEBI" id="CHEBI:78530"/>
        <dbReference type="ChEBI" id="CHEBI:456215"/>
        <dbReference type="EC" id="6.1.1.10"/>
    </reaction>
</comment>
<dbReference type="Gene3D" id="3.40.50.620">
    <property type="entry name" value="HUPs"/>
    <property type="match status" value="1"/>
</dbReference>
<dbReference type="InterPro" id="IPR002547">
    <property type="entry name" value="tRNA-bd_dom"/>
</dbReference>
<protein>
    <recommendedName>
        <fullName evidence="14">Methionine--tRNA ligase</fullName>
        <ecNumber evidence="14">6.1.1.10</ecNumber>
    </recommendedName>
    <alternativeName>
        <fullName evidence="14">Methionyl-tRNA synthetase</fullName>
        <shortName evidence="14">MetRS</shortName>
    </alternativeName>
</protein>
<dbReference type="PRINTS" id="PR01041">
    <property type="entry name" value="TRNASYNTHMET"/>
</dbReference>
<comment type="function">
    <text evidence="1 14">Is required not only for elongation of protein synthesis but also for the initiation of all mRNA translation through initiator tRNA(fMet) aminoacylation.</text>
</comment>
<name>A0A938XTH0_9FIRM</name>
<comment type="caution">
    <text evidence="17">The sequence shown here is derived from an EMBL/GenBank/DDBJ whole genome shotgun (WGS) entry which is preliminary data.</text>
</comment>
<dbReference type="PANTHER" id="PTHR43326">
    <property type="entry name" value="METHIONYL-TRNA SYNTHETASE"/>
    <property type="match status" value="1"/>
</dbReference>
<dbReference type="FunFam" id="1.10.730.10:FF:000026">
    <property type="entry name" value="Methionine--tRNA ligase"/>
    <property type="match status" value="1"/>
</dbReference>
<evidence type="ECO:0000256" key="9">
    <source>
        <dbReference type="ARBA" id="ARBA00022840"/>
    </source>
</evidence>
<dbReference type="SUPFAM" id="SSF50249">
    <property type="entry name" value="Nucleic acid-binding proteins"/>
    <property type="match status" value="1"/>
</dbReference>
<accession>A0A938XTH0</accession>
<dbReference type="NCBIfam" id="NF008900">
    <property type="entry name" value="PRK12267.1"/>
    <property type="match status" value="1"/>
</dbReference>
<dbReference type="NCBIfam" id="TIGR00398">
    <property type="entry name" value="metG"/>
    <property type="match status" value="1"/>
</dbReference>
<dbReference type="SUPFAM" id="SSF47323">
    <property type="entry name" value="Anticodon-binding domain of a subclass of class I aminoacyl-tRNA synthetases"/>
    <property type="match status" value="1"/>
</dbReference>
<feature type="binding site" evidence="14">
    <location>
        <position position="129"/>
    </location>
    <ligand>
        <name>Zn(2+)</name>
        <dbReference type="ChEBI" id="CHEBI:29105"/>
    </ligand>
</feature>
<keyword evidence="10 14" id="KW-0694">RNA-binding</keyword>
<organism evidence="17 18">
    <name type="scientific">Halanaerobacter jeridensis</name>
    <dbReference type="NCBI Taxonomy" id="706427"/>
    <lineage>
        <taxon>Bacteria</taxon>
        <taxon>Bacillati</taxon>
        <taxon>Bacillota</taxon>
        <taxon>Clostridia</taxon>
        <taxon>Halanaerobiales</taxon>
        <taxon>Halobacteroidaceae</taxon>
        <taxon>Halanaerobacter</taxon>
    </lineage>
</organism>
<feature type="region of interest" description="Disordered" evidence="15">
    <location>
        <begin position="519"/>
        <end position="538"/>
    </location>
</feature>
<evidence type="ECO:0000259" key="16">
    <source>
        <dbReference type="PROSITE" id="PS50886"/>
    </source>
</evidence>
<evidence type="ECO:0000256" key="15">
    <source>
        <dbReference type="SAM" id="MobiDB-lite"/>
    </source>
</evidence>
<evidence type="ECO:0000256" key="3">
    <source>
        <dbReference type="ARBA" id="ARBA00006590"/>
    </source>
</evidence>
<feature type="binding site" evidence="14">
    <location>
        <position position="132"/>
    </location>
    <ligand>
        <name>Zn(2+)</name>
        <dbReference type="ChEBI" id="CHEBI:29105"/>
    </ligand>
</feature>
<dbReference type="Pfam" id="PF01588">
    <property type="entry name" value="tRNA_bind"/>
    <property type="match status" value="1"/>
</dbReference>
<evidence type="ECO:0000256" key="8">
    <source>
        <dbReference type="ARBA" id="ARBA00022741"/>
    </source>
</evidence>
<dbReference type="Gene3D" id="1.10.730.10">
    <property type="entry name" value="Isoleucyl-tRNA Synthetase, Domain 1"/>
    <property type="match status" value="1"/>
</dbReference>
<evidence type="ECO:0000256" key="7">
    <source>
        <dbReference type="ARBA" id="ARBA00022598"/>
    </source>
</evidence>
<dbReference type="Gene3D" id="2.40.50.140">
    <property type="entry name" value="Nucleic acid-binding proteins"/>
    <property type="match status" value="1"/>
</dbReference>
<evidence type="ECO:0000256" key="2">
    <source>
        <dbReference type="ARBA" id="ARBA00004496"/>
    </source>
</evidence>
<dbReference type="EMBL" id="JAFBDQ010000010">
    <property type="protein sequence ID" value="MBM7557230.1"/>
    <property type="molecule type" value="Genomic_DNA"/>
</dbReference>
<dbReference type="CDD" id="cd00814">
    <property type="entry name" value="MetRS_core"/>
    <property type="match status" value="1"/>
</dbReference>
<dbReference type="GO" id="GO:0000049">
    <property type="term" value="F:tRNA binding"/>
    <property type="evidence" value="ECO:0007669"/>
    <property type="project" value="UniProtKB-UniRule"/>
</dbReference>
<evidence type="ECO:0000256" key="5">
    <source>
        <dbReference type="ARBA" id="ARBA00022490"/>
    </source>
</evidence>
<keyword evidence="18" id="KW-1185">Reference proteome</keyword>
<dbReference type="InterPro" id="IPR014729">
    <property type="entry name" value="Rossmann-like_a/b/a_fold"/>
</dbReference>
<evidence type="ECO:0000313" key="17">
    <source>
        <dbReference type="EMBL" id="MBM7557230.1"/>
    </source>
</evidence>
<feature type="short sequence motif" description="'HIGH' region" evidence="14">
    <location>
        <begin position="14"/>
        <end position="24"/>
    </location>
</feature>
<dbReference type="Proteomes" id="UP000774000">
    <property type="component" value="Unassembled WGS sequence"/>
</dbReference>
<evidence type="ECO:0000256" key="12">
    <source>
        <dbReference type="ARBA" id="ARBA00023146"/>
    </source>
</evidence>
<dbReference type="Pfam" id="PF09334">
    <property type="entry name" value="tRNA-synt_1g"/>
    <property type="match status" value="2"/>
</dbReference>
<feature type="domain" description="TRNA-binding" evidence="16">
    <location>
        <begin position="547"/>
        <end position="648"/>
    </location>
</feature>
<keyword evidence="5 14" id="KW-0963">Cytoplasm</keyword>
<keyword evidence="11 14" id="KW-0648">Protein biosynthesis</keyword>
<keyword evidence="12 14" id="KW-0030">Aminoacyl-tRNA synthetase</keyword>
<dbReference type="GO" id="GO:0005737">
    <property type="term" value="C:cytoplasm"/>
    <property type="evidence" value="ECO:0007669"/>
    <property type="project" value="UniProtKB-SubCell"/>
</dbReference>
<comment type="cofactor">
    <cofactor evidence="14">
        <name>Zn(2+)</name>
        <dbReference type="ChEBI" id="CHEBI:29105"/>
    </cofactor>
    <text evidence="14">Binds 1 zinc ion per subunit.</text>
</comment>
<dbReference type="InterPro" id="IPR014758">
    <property type="entry name" value="Met-tRNA_synth"/>
</dbReference>